<evidence type="ECO:0000256" key="2">
    <source>
        <dbReference type="ARBA" id="ARBA00022803"/>
    </source>
</evidence>
<keyword evidence="5" id="KW-1133">Transmembrane helix</keyword>
<keyword evidence="5" id="KW-0812">Transmembrane</keyword>
<evidence type="ECO:0008006" key="8">
    <source>
        <dbReference type="Google" id="ProtNLM"/>
    </source>
</evidence>
<evidence type="ECO:0000256" key="4">
    <source>
        <dbReference type="SAM" id="MobiDB-lite"/>
    </source>
</evidence>
<feature type="transmembrane region" description="Helical" evidence="5">
    <location>
        <begin position="244"/>
        <end position="264"/>
    </location>
</feature>
<dbReference type="PROSITE" id="PS50293">
    <property type="entry name" value="TPR_REGION"/>
    <property type="match status" value="1"/>
</dbReference>
<evidence type="ECO:0000256" key="3">
    <source>
        <dbReference type="PROSITE-ProRule" id="PRU00339"/>
    </source>
</evidence>
<evidence type="ECO:0000313" key="6">
    <source>
        <dbReference type="EMBL" id="GJN05279.1"/>
    </source>
</evidence>
<protein>
    <recommendedName>
        <fullName evidence="8">Protein LOW PSII ACCUMULATION 1, chloroplastic</fullName>
    </recommendedName>
</protein>
<feature type="repeat" description="TPR" evidence="3">
    <location>
        <begin position="81"/>
        <end position="114"/>
    </location>
</feature>
<dbReference type="PROSITE" id="PS50005">
    <property type="entry name" value="TPR"/>
    <property type="match status" value="1"/>
</dbReference>
<dbReference type="InterPro" id="IPR019734">
    <property type="entry name" value="TPR_rpt"/>
</dbReference>
<evidence type="ECO:0000313" key="7">
    <source>
        <dbReference type="Proteomes" id="UP001054889"/>
    </source>
</evidence>
<dbReference type="NCBIfam" id="NF047558">
    <property type="entry name" value="TPR_END_plus"/>
    <property type="match status" value="1"/>
</dbReference>
<keyword evidence="2 3" id="KW-0802">TPR repeat</keyword>
<feature type="region of interest" description="Disordered" evidence="4">
    <location>
        <begin position="57"/>
        <end position="77"/>
    </location>
</feature>
<dbReference type="Gene3D" id="1.25.40.10">
    <property type="entry name" value="Tetratricopeptide repeat domain"/>
    <property type="match status" value="1"/>
</dbReference>
<dbReference type="Pfam" id="PF07719">
    <property type="entry name" value="TPR_2"/>
    <property type="match status" value="1"/>
</dbReference>
<reference evidence="6" key="2">
    <citation type="submission" date="2021-12" db="EMBL/GenBank/DDBJ databases">
        <title>Resequencing data analysis of finger millet.</title>
        <authorList>
            <person name="Hatakeyama M."/>
            <person name="Aluri S."/>
            <person name="Balachadran M.T."/>
            <person name="Sivarajan S.R."/>
            <person name="Poveda L."/>
            <person name="Shimizu-Inatsugi R."/>
            <person name="Schlapbach R."/>
            <person name="Sreeman S.M."/>
            <person name="Shimizu K.K."/>
        </authorList>
    </citation>
    <scope>NUCLEOTIDE SEQUENCE</scope>
</reference>
<keyword evidence="5" id="KW-0472">Membrane</keyword>
<name>A0AAV5D2V8_ELECO</name>
<keyword evidence="1" id="KW-0677">Repeat</keyword>
<comment type="caution">
    <text evidence="6">The sequence shown here is derived from an EMBL/GenBank/DDBJ whole genome shotgun (WGS) entry which is preliminary data.</text>
</comment>
<dbReference type="GO" id="GO:0009507">
    <property type="term" value="C:chloroplast"/>
    <property type="evidence" value="ECO:0007669"/>
    <property type="project" value="TreeGrafter"/>
</dbReference>
<feature type="transmembrane region" description="Helical" evidence="5">
    <location>
        <begin position="208"/>
        <end position="232"/>
    </location>
</feature>
<dbReference type="InterPro" id="IPR011990">
    <property type="entry name" value="TPR-like_helical_dom_sf"/>
</dbReference>
<accession>A0AAV5D2V8</accession>
<dbReference type="FunFam" id="1.25.40.10:FF:000290">
    <property type="entry name" value="Protein LOW PSII ACCUMULATION 1, chloroplastic"/>
    <property type="match status" value="1"/>
</dbReference>
<keyword evidence="7" id="KW-1185">Reference proteome</keyword>
<dbReference type="GO" id="GO:0010270">
    <property type="term" value="P:photosystem II oxygen evolving complex assembly"/>
    <property type="evidence" value="ECO:0007669"/>
    <property type="project" value="TreeGrafter"/>
</dbReference>
<sequence length="494" mass="54608">MAAATSAAASALRPLLSDLSLLRCGSGSGIAVSSPTIRTLPFVSSLPLARCRRVLRSNASSSSSPPPSPEKEAEAAPVPTAESCVNLGLELFAKGRVRDALEQFDNALELNPKPIEAQAALYNKACCHAYREESKKASDCLRTALRDYNLKFGTILNDPDLAPFRASPEFKELQEEALLGGEDIGSGFRRDLKLISEVQAPFRGVRRFFYVALTAAAGISTFFTIPRLILAIQGGDGAPDLLETAGNAAINIGGIVVLVALYFWENKKEEKQITQISRNETLSRLPVRLSTNRIIELVQLRDINRPVILAGSKESVTRAMQRAERYRTELLKRGVLLIPVIFGASQKTQTKRKGFGNTRPAASVPSVGGDFEKRTESIAAKSRLKAEVRFKADIVSPEQWERCVSFSFLQFMCSTFESVDSISFLYLRICCMLSPLFSWIRDQQESEGVTPGEDVYIILRLDGRVRRSGRGMPNWNDILQELLRLEDLMSKLER</sequence>
<evidence type="ECO:0000256" key="1">
    <source>
        <dbReference type="ARBA" id="ARBA00022737"/>
    </source>
</evidence>
<dbReference type="Proteomes" id="UP001054889">
    <property type="component" value="Unassembled WGS sequence"/>
</dbReference>
<organism evidence="6 7">
    <name type="scientific">Eleusine coracana subsp. coracana</name>
    <dbReference type="NCBI Taxonomy" id="191504"/>
    <lineage>
        <taxon>Eukaryota</taxon>
        <taxon>Viridiplantae</taxon>
        <taxon>Streptophyta</taxon>
        <taxon>Embryophyta</taxon>
        <taxon>Tracheophyta</taxon>
        <taxon>Spermatophyta</taxon>
        <taxon>Magnoliopsida</taxon>
        <taxon>Liliopsida</taxon>
        <taxon>Poales</taxon>
        <taxon>Poaceae</taxon>
        <taxon>PACMAD clade</taxon>
        <taxon>Chloridoideae</taxon>
        <taxon>Cynodonteae</taxon>
        <taxon>Eleusininae</taxon>
        <taxon>Eleusine</taxon>
    </lineage>
</organism>
<proteinExistence type="predicted"/>
<reference evidence="6" key="1">
    <citation type="journal article" date="2018" name="DNA Res.">
        <title>Multiple hybrid de novo genome assembly of finger millet, an orphan allotetraploid crop.</title>
        <authorList>
            <person name="Hatakeyama M."/>
            <person name="Aluri S."/>
            <person name="Balachadran M.T."/>
            <person name="Sivarajan S.R."/>
            <person name="Patrignani A."/>
            <person name="Gruter S."/>
            <person name="Poveda L."/>
            <person name="Shimizu-Inatsugi R."/>
            <person name="Baeten J."/>
            <person name="Francoijs K.J."/>
            <person name="Nataraja K.N."/>
            <person name="Reddy Y.A.N."/>
            <person name="Phadnis S."/>
            <person name="Ravikumar R.L."/>
            <person name="Schlapbach R."/>
            <person name="Sreeman S.M."/>
            <person name="Shimizu K.K."/>
        </authorList>
    </citation>
    <scope>NUCLEOTIDE SEQUENCE</scope>
</reference>
<dbReference type="PANTHER" id="PTHR35498">
    <property type="entry name" value="PROTEIN LOW PSII ACCUMULATION 1, CHLOROPLASTIC"/>
    <property type="match status" value="1"/>
</dbReference>
<gene>
    <name evidence="6" type="primary">ga22895</name>
    <name evidence="6" type="ORF">PR202_ga22895</name>
</gene>
<dbReference type="SUPFAM" id="SSF48452">
    <property type="entry name" value="TPR-like"/>
    <property type="match status" value="1"/>
</dbReference>
<dbReference type="InterPro" id="IPR013105">
    <property type="entry name" value="TPR_2"/>
</dbReference>
<dbReference type="AlphaFoldDB" id="A0AAV5D2V8"/>
<dbReference type="PANTHER" id="PTHR35498:SF4">
    <property type="entry name" value="PROTEIN LOW PSII ACCUMULATION 1, CHLOROPLASTIC"/>
    <property type="match status" value="1"/>
</dbReference>
<evidence type="ECO:0000256" key="5">
    <source>
        <dbReference type="SAM" id="Phobius"/>
    </source>
</evidence>
<dbReference type="InterPro" id="IPR021883">
    <property type="entry name" value="LPA1-like"/>
</dbReference>
<dbReference type="Pfam" id="PF11998">
    <property type="entry name" value="DUF3493"/>
    <property type="match status" value="1"/>
</dbReference>
<dbReference type="SMART" id="SM00028">
    <property type="entry name" value="TPR"/>
    <property type="match status" value="1"/>
</dbReference>
<dbReference type="EMBL" id="BQKI01000012">
    <property type="protein sequence ID" value="GJN05279.1"/>
    <property type="molecule type" value="Genomic_DNA"/>
</dbReference>